<evidence type="ECO:0000256" key="1">
    <source>
        <dbReference type="SAM" id="Coils"/>
    </source>
</evidence>
<evidence type="ECO:0000313" key="2">
    <source>
        <dbReference type="EMBL" id="CAL1372980.1"/>
    </source>
</evidence>
<gene>
    <name evidence="2" type="ORF">LTRI10_LOCUS14939</name>
</gene>
<sequence length="265" mass="30399">MAVFHMSSDGHLVRTWPASSSVDVYVHDYTGGDIYDPDLIRNKDINRWRGSSGIKIGPSADAQFKALEVHGVVIEGNQLTQLWNDLTLTAPDGQKFCLVANRSGLCYLFVNSPSVMRLRINDYFGWAKYGVKPPIRTSTIWTKCDLSSGATLVDVGQLLKNKEKEMDEMVKEKSKELDAKEKEVSVMRKLVERNKEVESLWERSVEEKDNQLAMLMERNEEVESLWEKSMQDKDRQLAMWEKSVQDKDKQLVKLMDAMQALIYEV</sequence>
<dbReference type="AlphaFoldDB" id="A0AAV2DGH0"/>
<accession>A0AAV2DGH0</accession>
<organism evidence="2 3">
    <name type="scientific">Linum trigynum</name>
    <dbReference type="NCBI Taxonomy" id="586398"/>
    <lineage>
        <taxon>Eukaryota</taxon>
        <taxon>Viridiplantae</taxon>
        <taxon>Streptophyta</taxon>
        <taxon>Embryophyta</taxon>
        <taxon>Tracheophyta</taxon>
        <taxon>Spermatophyta</taxon>
        <taxon>Magnoliopsida</taxon>
        <taxon>eudicotyledons</taxon>
        <taxon>Gunneridae</taxon>
        <taxon>Pentapetalae</taxon>
        <taxon>rosids</taxon>
        <taxon>fabids</taxon>
        <taxon>Malpighiales</taxon>
        <taxon>Linaceae</taxon>
        <taxon>Linum</taxon>
    </lineage>
</organism>
<evidence type="ECO:0000313" key="3">
    <source>
        <dbReference type="Proteomes" id="UP001497516"/>
    </source>
</evidence>
<protein>
    <submittedName>
        <fullName evidence="2">Uncharacterized protein</fullName>
    </submittedName>
</protein>
<keyword evidence="3" id="KW-1185">Reference proteome</keyword>
<keyword evidence="1" id="KW-0175">Coiled coil</keyword>
<dbReference type="Proteomes" id="UP001497516">
    <property type="component" value="Chromosome 2"/>
</dbReference>
<name>A0AAV2DGH0_9ROSI</name>
<feature type="coiled-coil region" evidence="1">
    <location>
        <begin position="152"/>
        <end position="225"/>
    </location>
</feature>
<reference evidence="2 3" key="1">
    <citation type="submission" date="2024-04" db="EMBL/GenBank/DDBJ databases">
        <authorList>
            <person name="Fracassetti M."/>
        </authorList>
    </citation>
    <scope>NUCLEOTIDE SEQUENCE [LARGE SCALE GENOMIC DNA]</scope>
</reference>
<dbReference type="EMBL" id="OZ034815">
    <property type="protein sequence ID" value="CAL1372980.1"/>
    <property type="molecule type" value="Genomic_DNA"/>
</dbReference>
<proteinExistence type="predicted"/>